<reference evidence="4 5" key="1">
    <citation type="submission" date="2022-12" db="EMBL/GenBank/DDBJ databases">
        <title>Two new species, Stenotrophomonas aracearum and Stenotrophomonas oahuensis, isolated from Anthurium (Araceae family) in Hawaii.</title>
        <authorList>
            <person name="Chunag S.C."/>
            <person name="Dobhal S."/>
            <person name="Alvarez A."/>
            <person name="Arif M."/>
        </authorList>
    </citation>
    <scope>NUCLEOTIDE SEQUENCE [LARGE SCALE GENOMIC DNA]</scope>
    <source>
        <strain evidence="4 5">A5586</strain>
    </source>
</reference>
<evidence type="ECO:0000313" key="5">
    <source>
        <dbReference type="Proteomes" id="UP001302072"/>
    </source>
</evidence>
<sequence>MRSSLISAALATLLVAAPVYAGDPPTGFSDKVGSYGMAGSSVAVAIVTSPVWLTLGASVAGSEKLSESGNGKGKGKAAKAQPLPPLTVETVETKADGAVEVALRNPESPEVAVIQWPARENNPGKTLKVGDVLDLTPTEAGAGWMVANAKGETLAFMPTADAAKSQMSEAY</sequence>
<evidence type="ECO:0008006" key="6">
    <source>
        <dbReference type="Google" id="ProtNLM"/>
    </source>
</evidence>
<keyword evidence="2" id="KW-1133">Transmembrane helix</keyword>
<evidence type="ECO:0000256" key="1">
    <source>
        <dbReference type="SAM" id="MobiDB-lite"/>
    </source>
</evidence>
<evidence type="ECO:0000313" key="4">
    <source>
        <dbReference type="EMBL" id="WNH54479.1"/>
    </source>
</evidence>
<feature type="chain" id="PRO_5045112387" description="SH3 domain-containing protein" evidence="3">
    <location>
        <begin position="22"/>
        <end position="171"/>
    </location>
</feature>
<keyword evidence="2" id="KW-0812">Transmembrane</keyword>
<evidence type="ECO:0000256" key="2">
    <source>
        <dbReference type="SAM" id="Phobius"/>
    </source>
</evidence>
<feature type="signal peptide" evidence="3">
    <location>
        <begin position="1"/>
        <end position="21"/>
    </location>
</feature>
<feature type="transmembrane region" description="Helical" evidence="2">
    <location>
        <begin position="37"/>
        <end position="60"/>
    </location>
</feature>
<dbReference type="RefSeq" id="WP_311193569.1">
    <property type="nucleotide sequence ID" value="NZ_CP115541.1"/>
</dbReference>
<feature type="region of interest" description="Disordered" evidence="1">
    <location>
        <begin position="63"/>
        <end position="85"/>
    </location>
</feature>
<accession>A0ABY9YWC4</accession>
<dbReference type="EMBL" id="CP115541">
    <property type="protein sequence ID" value="WNH54479.1"/>
    <property type="molecule type" value="Genomic_DNA"/>
</dbReference>
<proteinExistence type="predicted"/>
<keyword evidence="2" id="KW-0472">Membrane</keyword>
<name>A0ABY9YWC4_9GAMM</name>
<keyword evidence="5" id="KW-1185">Reference proteome</keyword>
<keyword evidence="3" id="KW-0732">Signal</keyword>
<protein>
    <recommendedName>
        <fullName evidence="6">SH3 domain-containing protein</fullName>
    </recommendedName>
</protein>
<gene>
    <name evidence="4" type="ORF">PDM29_09455</name>
</gene>
<organism evidence="4 5">
    <name type="scientific">Stenotrophomonas oahuensis</name>
    <dbReference type="NCBI Taxonomy" id="3003271"/>
    <lineage>
        <taxon>Bacteria</taxon>
        <taxon>Pseudomonadati</taxon>
        <taxon>Pseudomonadota</taxon>
        <taxon>Gammaproteobacteria</taxon>
        <taxon>Lysobacterales</taxon>
        <taxon>Lysobacteraceae</taxon>
        <taxon>Stenotrophomonas</taxon>
    </lineage>
</organism>
<dbReference type="Proteomes" id="UP001302072">
    <property type="component" value="Chromosome"/>
</dbReference>
<evidence type="ECO:0000256" key="3">
    <source>
        <dbReference type="SAM" id="SignalP"/>
    </source>
</evidence>